<feature type="region of interest" description="Disordered" evidence="1">
    <location>
        <begin position="57"/>
        <end position="164"/>
    </location>
</feature>
<dbReference type="InParanoid" id="Q0UAP7"/>
<proteinExistence type="predicted"/>
<feature type="compositionally biased region" description="Polar residues" evidence="1">
    <location>
        <begin position="84"/>
        <end position="97"/>
    </location>
</feature>
<protein>
    <submittedName>
        <fullName evidence="2">Uncharacterized protein</fullName>
    </submittedName>
</protein>
<dbReference type="Proteomes" id="UP000001055">
    <property type="component" value="Unassembled WGS sequence"/>
</dbReference>
<reference evidence="3" key="1">
    <citation type="journal article" date="2007" name="Plant Cell">
        <title>Dothideomycete-plant interactions illuminated by genome sequencing and EST analysis of the wheat pathogen Stagonospora nodorum.</title>
        <authorList>
            <person name="Hane J.K."/>
            <person name="Lowe R.G."/>
            <person name="Solomon P.S."/>
            <person name="Tan K.C."/>
            <person name="Schoch C.L."/>
            <person name="Spatafora J.W."/>
            <person name="Crous P.W."/>
            <person name="Kodira C."/>
            <person name="Birren B.W."/>
            <person name="Galagan J.E."/>
            <person name="Torriani S.F."/>
            <person name="McDonald B.A."/>
            <person name="Oliver R.P."/>
        </authorList>
    </citation>
    <scope>NUCLEOTIDE SEQUENCE [LARGE SCALE GENOMIC DNA]</scope>
    <source>
        <strain evidence="3">SN15 / ATCC MYA-4574 / FGSC 10173</strain>
    </source>
</reference>
<feature type="region of interest" description="Disordered" evidence="1">
    <location>
        <begin position="181"/>
        <end position="209"/>
    </location>
</feature>
<dbReference type="GeneID" id="5978324"/>
<dbReference type="RefSeq" id="XP_001801416.1">
    <property type="nucleotide sequence ID" value="XM_001801364.1"/>
</dbReference>
<feature type="compositionally biased region" description="Low complexity" evidence="1">
    <location>
        <begin position="63"/>
        <end position="72"/>
    </location>
</feature>
<dbReference type="VEuPathDB" id="FungiDB:JI435_307530"/>
<evidence type="ECO:0000256" key="1">
    <source>
        <dbReference type="SAM" id="MobiDB-lite"/>
    </source>
</evidence>
<gene>
    <name evidence="2" type="ORF">SNOG_11167</name>
</gene>
<feature type="compositionally biased region" description="Polar residues" evidence="1">
    <location>
        <begin position="127"/>
        <end position="138"/>
    </location>
</feature>
<feature type="compositionally biased region" description="Polar residues" evidence="1">
    <location>
        <begin position="191"/>
        <end position="209"/>
    </location>
</feature>
<evidence type="ECO:0000313" key="3">
    <source>
        <dbReference type="Proteomes" id="UP000001055"/>
    </source>
</evidence>
<sequence length="641" mass="70322">MKRTPKTSVLNSWTSFVASTGMCDAFDEDARARLVEACLTQAWSLVRSAVAQHTATQPPPIFSASSRAGSASDGNPSSPHPDTPLTSARDLTSNEDTNPPHDPPTPLSPDYTFDDHATPPENPKSDGISSTLESQTILDFTPNDDLTPPETPHTPSSHDSAVIPYAHAPPASSMLLETVDTSSDIVEDPPNASTAKDGQSTKESTSVGRCLTTSTTATITKGNTLKRKMSLMSSKSAATQPKQSRVVSTGAVNVQEIHRRWNGLATRVIAPMLERMRTPVSRNRITSPFANQLGLGQALAPAAEETVLNAFRTARRIDIHALLQNFDWKKPVTLTQCDQGGDCTDAWAEYLSRVKQAITKTPSSQMDDEIERRVQKGVPRSTAESKVYLELMTALGSDTGRHRSAISKYRCGLRRVGEVPEEYFAFICSRPGPRDKWTQPLTGKFGAPTDDALKNWPRDWHARIKKLYLDRDAKAGVRYTAMEKRSWTFSGTECSDIKAKPLLESQFVDAPTKPFTESNSGVGLVGRGIRSSFDWNVYGYRGDMQRLRSYSLTVVTIAGKQRLVSAVDLKEGHYLGNVASRLHCAEYGTASAHWVEGPEGLCFEPIPGPLWPMVKDMALEVGNIFLTWQQLSTRDDVWGLP</sequence>
<name>Q0UAP7_PHANO</name>
<dbReference type="KEGG" id="pno:SNOG_11167"/>
<organism evidence="2 3">
    <name type="scientific">Phaeosphaeria nodorum (strain SN15 / ATCC MYA-4574 / FGSC 10173)</name>
    <name type="common">Glume blotch fungus</name>
    <name type="synonym">Parastagonospora nodorum</name>
    <dbReference type="NCBI Taxonomy" id="321614"/>
    <lineage>
        <taxon>Eukaryota</taxon>
        <taxon>Fungi</taxon>
        <taxon>Dikarya</taxon>
        <taxon>Ascomycota</taxon>
        <taxon>Pezizomycotina</taxon>
        <taxon>Dothideomycetes</taxon>
        <taxon>Pleosporomycetidae</taxon>
        <taxon>Pleosporales</taxon>
        <taxon>Pleosporineae</taxon>
        <taxon>Phaeosphaeriaceae</taxon>
        <taxon>Parastagonospora</taxon>
    </lineage>
</organism>
<dbReference type="VEuPathDB" id="FungiDB:JI435_111670"/>
<dbReference type="AlphaFoldDB" id="Q0UAP7"/>
<evidence type="ECO:0000313" key="2">
    <source>
        <dbReference type="EMBL" id="EAT81666.1"/>
    </source>
</evidence>
<dbReference type="EMBL" id="CH445342">
    <property type="protein sequence ID" value="EAT81666.1"/>
    <property type="molecule type" value="Genomic_DNA"/>
</dbReference>
<accession>Q0UAP7</accession>